<dbReference type="GO" id="GO:0003677">
    <property type="term" value="F:DNA binding"/>
    <property type="evidence" value="ECO:0007669"/>
    <property type="project" value="UniProtKB-KW"/>
</dbReference>
<dbReference type="InterPro" id="IPR000524">
    <property type="entry name" value="Tscrpt_reg_HTH_GntR"/>
</dbReference>
<dbReference type="Gene3D" id="1.10.10.10">
    <property type="entry name" value="Winged helix-like DNA-binding domain superfamily/Winged helix DNA-binding domain"/>
    <property type="match status" value="1"/>
</dbReference>
<dbReference type="InterPro" id="IPR036390">
    <property type="entry name" value="WH_DNA-bd_sf"/>
</dbReference>
<evidence type="ECO:0000256" key="4">
    <source>
        <dbReference type="ARBA" id="ARBA00023125"/>
    </source>
</evidence>
<evidence type="ECO:0000313" key="7">
    <source>
        <dbReference type="EMBL" id="MCJ8208102.1"/>
    </source>
</evidence>
<evidence type="ECO:0000313" key="8">
    <source>
        <dbReference type="Proteomes" id="UP001139450"/>
    </source>
</evidence>
<dbReference type="EMBL" id="JALJEJ010000001">
    <property type="protein sequence ID" value="MCJ8208102.1"/>
    <property type="molecule type" value="Genomic_DNA"/>
</dbReference>
<dbReference type="PROSITE" id="PS50949">
    <property type="entry name" value="HTH_GNTR"/>
    <property type="match status" value="1"/>
</dbReference>
<dbReference type="Gene3D" id="3.40.640.10">
    <property type="entry name" value="Type I PLP-dependent aspartate aminotransferase-like (Major domain)"/>
    <property type="match status" value="1"/>
</dbReference>
<gene>
    <name evidence="7" type="ORF">MUY27_00185</name>
</gene>
<evidence type="ECO:0000256" key="5">
    <source>
        <dbReference type="ARBA" id="ARBA00023163"/>
    </source>
</evidence>
<accession>A0A9X1WYP8</accession>
<feature type="domain" description="HTH gntR-type" evidence="6">
    <location>
        <begin position="33"/>
        <end position="101"/>
    </location>
</feature>
<comment type="caution">
    <text evidence="7">The sequence shown here is derived from an EMBL/GenBank/DDBJ whole genome shotgun (WGS) entry which is preliminary data.</text>
</comment>
<sequence length="499" mass="56960">MDIVKIGVNRKTFINPMLRKWKIPLQLSFDGTRPLYQQIEAAIEEEIKKGRLAADTAMPGTRELAKELKVHRKTVVQAYDRLLSRGLLYTRQKQGTFVAAEKDSTRYATLLSKAPFAFRTFKVDFTEDLPPMQSGLIKFDDGFPDPRLGPLLELTGTYRTIFKRTLRQRQMEFQNPKFYDPLRDVYINMLNQQRGLNVSPDRACFVVGQQMGLYMVAQVLLKKEEVVASCNPGDPFAWHIFQSVGAKLAAVRSDEKGMDTAHLEELLKTQKIKLVYTSPQCQYPTTATMSHERRRHLLQLSETYGFAIIEADYDHEYWYGAQPYVPLAAEPHGGQVIYISALSKLLPPFYLMGVVCGPADFIRSLTALREMIGQQGDILLEHATEDLIRDGVIAKAVRKSVHHYKEKREYVSAILYNYLYKHVQFQVPQAGLAYFLQFRDDIDLTNLLTRLKQKGIYIRNPGSASFDDTPPRHLRIGFGALDLRELEQGVKTIADILSA</sequence>
<dbReference type="Proteomes" id="UP001139450">
    <property type="component" value="Unassembled WGS sequence"/>
</dbReference>
<reference evidence="7" key="1">
    <citation type="submission" date="2022-04" db="EMBL/GenBank/DDBJ databases">
        <title>Mucilaginibacter sp. RS28 isolated from freshwater.</title>
        <authorList>
            <person name="Ko S.-R."/>
        </authorList>
    </citation>
    <scope>NUCLEOTIDE SEQUENCE</scope>
    <source>
        <strain evidence="7">RS28</strain>
    </source>
</reference>
<keyword evidence="7" id="KW-0032">Aminotransferase</keyword>
<keyword evidence="4" id="KW-0238">DNA-binding</keyword>
<keyword evidence="3" id="KW-0805">Transcription regulation</keyword>
<dbReference type="SUPFAM" id="SSF53383">
    <property type="entry name" value="PLP-dependent transferases"/>
    <property type="match status" value="1"/>
</dbReference>
<organism evidence="7 8">
    <name type="scientific">Mucilaginibacter straminoryzae</name>
    <dbReference type="NCBI Taxonomy" id="2932774"/>
    <lineage>
        <taxon>Bacteria</taxon>
        <taxon>Pseudomonadati</taxon>
        <taxon>Bacteroidota</taxon>
        <taxon>Sphingobacteriia</taxon>
        <taxon>Sphingobacteriales</taxon>
        <taxon>Sphingobacteriaceae</taxon>
        <taxon>Mucilaginibacter</taxon>
    </lineage>
</organism>
<keyword evidence="8" id="KW-1185">Reference proteome</keyword>
<dbReference type="Pfam" id="PF00392">
    <property type="entry name" value="GntR"/>
    <property type="match status" value="1"/>
</dbReference>
<evidence type="ECO:0000256" key="1">
    <source>
        <dbReference type="ARBA" id="ARBA00005384"/>
    </source>
</evidence>
<dbReference type="AlphaFoldDB" id="A0A9X1WYP8"/>
<dbReference type="GO" id="GO:0003700">
    <property type="term" value="F:DNA-binding transcription factor activity"/>
    <property type="evidence" value="ECO:0007669"/>
    <property type="project" value="InterPro"/>
</dbReference>
<keyword evidence="2" id="KW-0663">Pyridoxal phosphate</keyword>
<evidence type="ECO:0000256" key="3">
    <source>
        <dbReference type="ARBA" id="ARBA00023015"/>
    </source>
</evidence>
<protein>
    <submittedName>
        <fullName evidence="7">PLP-dependent aminotransferase family protein</fullName>
    </submittedName>
</protein>
<dbReference type="CDD" id="cd07377">
    <property type="entry name" value="WHTH_GntR"/>
    <property type="match status" value="1"/>
</dbReference>
<comment type="similarity">
    <text evidence="1">In the C-terminal section; belongs to the class-I pyridoxal-phosphate-dependent aminotransferase family.</text>
</comment>
<keyword evidence="7" id="KW-0808">Transferase</keyword>
<dbReference type="InterPro" id="IPR015424">
    <property type="entry name" value="PyrdxlP-dep_Trfase"/>
</dbReference>
<keyword evidence="5" id="KW-0804">Transcription</keyword>
<dbReference type="RefSeq" id="WP_245127940.1">
    <property type="nucleotide sequence ID" value="NZ_JALJEJ010000001.1"/>
</dbReference>
<proteinExistence type="inferred from homology"/>
<dbReference type="PANTHER" id="PTHR46577">
    <property type="entry name" value="HTH-TYPE TRANSCRIPTIONAL REGULATORY PROTEIN GABR"/>
    <property type="match status" value="1"/>
</dbReference>
<evidence type="ECO:0000259" key="6">
    <source>
        <dbReference type="PROSITE" id="PS50949"/>
    </source>
</evidence>
<dbReference type="InterPro" id="IPR015421">
    <property type="entry name" value="PyrdxlP-dep_Trfase_major"/>
</dbReference>
<dbReference type="SMART" id="SM00345">
    <property type="entry name" value="HTH_GNTR"/>
    <property type="match status" value="1"/>
</dbReference>
<dbReference type="InterPro" id="IPR051446">
    <property type="entry name" value="HTH_trans_reg/aminotransferase"/>
</dbReference>
<dbReference type="GO" id="GO:0008483">
    <property type="term" value="F:transaminase activity"/>
    <property type="evidence" value="ECO:0007669"/>
    <property type="project" value="UniProtKB-KW"/>
</dbReference>
<name>A0A9X1WYP8_9SPHI</name>
<dbReference type="CDD" id="cd00609">
    <property type="entry name" value="AAT_like"/>
    <property type="match status" value="1"/>
</dbReference>
<dbReference type="SUPFAM" id="SSF46785">
    <property type="entry name" value="Winged helix' DNA-binding domain"/>
    <property type="match status" value="1"/>
</dbReference>
<dbReference type="InterPro" id="IPR036388">
    <property type="entry name" value="WH-like_DNA-bd_sf"/>
</dbReference>
<dbReference type="PANTHER" id="PTHR46577:SF1">
    <property type="entry name" value="HTH-TYPE TRANSCRIPTIONAL REGULATORY PROTEIN GABR"/>
    <property type="match status" value="1"/>
</dbReference>
<evidence type="ECO:0000256" key="2">
    <source>
        <dbReference type="ARBA" id="ARBA00022898"/>
    </source>
</evidence>